<evidence type="ECO:0000259" key="2">
    <source>
        <dbReference type="Pfam" id="PF00586"/>
    </source>
</evidence>
<dbReference type="RefSeq" id="WP_084230321.1">
    <property type="nucleotide sequence ID" value="NZ_FWWR01000009.1"/>
</dbReference>
<dbReference type="AlphaFoldDB" id="A0A1W1UTI6"/>
<dbReference type="InterPro" id="IPR016188">
    <property type="entry name" value="PurM-like_N"/>
</dbReference>
<feature type="domain" description="PurM-like N-terminal" evidence="2">
    <location>
        <begin position="35"/>
        <end position="139"/>
    </location>
</feature>
<name>A0A1W1UTI6_PEPAS</name>
<comment type="similarity">
    <text evidence="1">Belongs to the HypE family.</text>
</comment>
<dbReference type="PANTHER" id="PTHR30303:SF4">
    <property type="entry name" value="HYDROGENASE EXPRESSION_FORMATION PROTEIN HYPE"/>
    <property type="match status" value="1"/>
</dbReference>
<dbReference type="OrthoDB" id="153904at2"/>
<evidence type="ECO:0000313" key="4">
    <source>
        <dbReference type="EMBL" id="SMB84373.1"/>
    </source>
</evidence>
<evidence type="ECO:0000259" key="3">
    <source>
        <dbReference type="Pfam" id="PF02769"/>
    </source>
</evidence>
<organism evidence="4 5">
    <name type="scientific">Peptoniphilus asaccharolyticus DSM 20463</name>
    <dbReference type="NCBI Taxonomy" id="573058"/>
    <lineage>
        <taxon>Bacteria</taxon>
        <taxon>Bacillati</taxon>
        <taxon>Bacillota</taxon>
        <taxon>Tissierellia</taxon>
        <taxon>Tissierellales</taxon>
        <taxon>Peptoniphilaceae</taxon>
        <taxon>Peptoniphilus</taxon>
    </lineage>
</organism>
<dbReference type="InterPro" id="IPR036676">
    <property type="entry name" value="PurM-like_C_sf"/>
</dbReference>
<reference evidence="5" key="1">
    <citation type="submission" date="2017-04" db="EMBL/GenBank/DDBJ databases">
        <authorList>
            <person name="Varghese N."/>
            <person name="Submissions S."/>
        </authorList>
    </citation>
    <scope>NUCLEOTIDE SEQUENCE [LARGE SCALE GENOMIC DNA]</scope>
    <source>
        <strain evidence="5">DSM 20463</strain>
    </source>
</reference>
<dbReference type="STRING" id="573058.SAMN00017477_0665"/>
<evidence type="ECO:0000313" key="5">
    <source>
        <dbReference type="Proteomes" id="UP000192368"/>
    </source>
</evidence>
<dbReference type="InterPro" id="IPR011854">
    <property type="entry name" value="HypE"/>
</dbReference>
<sequence length="325" mass="35999">MKIGKLTDEELKEHIFKYIFKSRSEVLKNSDIGIDTAVLDLGDNLAVLSIDPITGTNCGIGKLSVNISCNDVATEGAEPVGILLSVLAPPTCELNDLEEIMIEASRECREIGLDIIGGHTEITDAVNKVIVTSTVVGKINKSMALKRNRVENRDVVCVSKYIAMEGSYIVADAKKDILNLSDNELKEIEEMANGISIVKEAMIARNFGVKFMHDITEGGVYGALWESSEFLKKKFIIKKDLIPLKEISNKICNKLSLDPYRLISSGSLIMIFSQEDFEKFKSKCDEEDIKVTKIGYITDGNNIEVVSDEVEFITNTTVDELYKVV</sequence>
<dbReference type="Pfam" id="PF02769">
    <property type="entry name" value="AIRS_C"/>
    <property type="match status" value="1"/>
</dbReference>
<dbReference type="InterPro" id="IPR010918">
    <property type="entry name" value="PurM-like_C_dom"/>
</dbReference>
<dbReference type="Proteomes" id="UP000192368">
    <property type="component" value="Unassembled WGS sequence"/>
</dbReference>
<dbReference type="Gene3D" id="3.90.650.10">
    <property type="entry name" value="PurM-like C-terminal domain"/>
    <property type="match status" value="1"/>
</dbReference>
<dbReference type="Pfam" id="PF00586">
    <property type="entry name" value="AIRS"/>
    <property type="match status" value="1"/>
</dbReference>
<dbReference type="EMBL" id="FWWR01000009">
    <property type="protein sequence ID" value="SMB84373.1"/>
    <property type="molecule type" value="Genomic_DNA"/>
</dbReference>
<gene>
    <name evidence="4" type="ORF">SAMN00017477_0665</name>
</gene>
<proteinExistence type="inferred from homology"/>
<feature type="domain" description="PurM-like C-terminal" evidence="3">
    <location>
        <begin position="189"/>
        <end position="306"/>
    </location>
</feature>
<dbReference type="InterPro" id="IPR036921">
    <property type="entry name" value="PurM-like_N_sf"/>
</dbReference>
<protein>
    <submittedName>
        <fullName evidence="4">Hydrogenase expression/formation protein HypE</fullName>
    </submittedName>
</protein>
<dbReference type="GO" id="GO:0051604">
    <property type="term" value="P:protein maturation"/>
    <property type="evidence" value="ECO:0007669"/>
    <property type="project" value="TreeGrafter"/>
</dbReference>
<accession>A0A1W1UTI6</accession>
<dbReference type="SUPFAM" id="SSF56042">
    <property type="entry name" value="PurM C-terminal domain-like"/>
    <property type="match status" value="1"/>
</dbReference>
<dbReference type="SUPFAM" id="SSF55326">
    <property type="entry name" value="PurM N-terminal domain-like"/>
    <property type="match status" value="1"/>
</dbReference>
<evidence type="ECO:0000256" key="1">
    <source>
        <dbReference type="ARBA" id="ARBA00006243"/>
    </source>
</evidence>
<dbReference type="Gene3D" id="3.30.1330.10">
    <property type="entry name" value="PurM-like, N-terminal domain"/>
    <property type="match status" value="1"/>
</dbReference>
<dbReference type="PANTHER" id="PTHR30303">
    <property type="entry name" value="HYDROGENASE ISOENZYMES FORMATION PROTEIN HYPE"/>
    <property type="match status" value="1"/>
</dbReference>
<keyword evidence="5" id="KW-1185">Reference proteome</keyword>